<gene>
    <name evidence="5" type="ORF">HPB51_027381</name>
</gene>
<evidence type="ECO:0000256" key="2">
    <source>
        <dbReference type="SAM" id="MobiDB-lite"/>
    </source>
</evidence>
<reference evidence="5" key="1">
    <citation type="journal article" date="2020" name="Cell">
        <title>Large-Scale Comparative Analyses of Tick Genomes Elucidate Their Genetic Diversity and Vector Capacities.</title>
        <authorList>
            <consortium name="Tick Genome and Microbiome Consortium (TIGMIC)"/>
            <person name="Jia N."/>
            <person name="Wang J."/>
            <person name="Shi W."/>
            <person name="Du L."/>
            <person name="Sun Y."/>
            <person name="Zhan W."/>
            <person name="Jiang J.F."/>
            <person name="Wang Q."/>
            <person name="Zhang B."/>
            <person name="Ji P."/>
            <person name="Bell-Sakyi L."/>
            <person name="Cui X.M."/>
            <person name="Yuan T.T."/>
            <person name="Jiang B.G."/>
            <person name="Yang W.F."/>
            <person name="Lam T.T."/>
            <person name="Chang Q.C."/>
            <person name="Ding S.J."/>
            <person name="Wang X.J."/>
            <person name="Zhu J.G."/>
            <person name="Ruan X.D."/>
            <person name="Zhao L."/>
            <person name="Wei J.T."/>
            <person name="Ye R.Z."/>
            <person name="Que T.C."/>
            <person name="Du C.H."/>
            <person name="Zhou Y.H."/>
            <person name="Cheng J.X."/>
            <person name="Dai P.F."/>
            <person name="Guo W.B."/>
            <person name="Han X.H."/>
            <person name="Huang E.J."/>
            <person name="Li L.F."/>
            <person name="Wei W."/>
            <person name="Gao Y.C."/>
            <person name="Liu J.Z."/>
            <person name="Shao H.Z."/>
            <person name="Wang X."/>
            <person name="Wang C.C."/>
            <person name="Yang T.C."/>
            <person name="Huo Q.B."/>
            <person name="Li W."/>
            <person name="Chen H.Y."/>
            <person name="Chen S.E."/>
            <person name="Zhou L.G."/>
            <person name="Ni X.B."/>
            <person name="Tian J.H."/>
            <person name="Sheng Y."/>
            <person name="Liu T."/>
            <person name="Pan Y.S."/>
            <person name="Xia L.Y."/>
            <person name="Li J."/>
            <person name="Zhao F."/>
            <person name="Cao W.C."/>
        </authorList>
    </citation>
    <scope>NUCLEOTIDE SEQUENCE</scope>
    <source>
        <strain evidence="5">Rmic-2018</strain>
    </source>
</reference>
<evidence type="ECO:0000313" key="6">
    <source>
        <dbReference type="Proteomes" id="UP000821866"/>
    </source>
</evidence>
<evidence type="ECO:0000259" key="4">
    <source>
        <dbReference type="PROSITE" id="PS50966"/>
    </source>
</evidence>
<dbReference type="Pfam" id="PF15299">
    <property type="entry name" value="ALS2CR8"/>
    <property type="match status" value="1"/>
</dbReference>
<dbReference type="InterPro" id="IPR048324">
    <property type="entry name" value="ZSWIM1-3_RNaseH-like"/>
</dbReference>
<dbReference type="GO" id="GO:0008270">
    <property type="term" value="F:zinc ion binding"/>
    <property type="evidence" value="ECO:0007669"/>
    <property type="project" value="UniProtKB-KW"/>
</dbReference>
<keyword evidence="3" id="KW-0732">Signal</keyword>
<reference evidence="5" key="2">
    <citation type="submission" date="2021-09" db="EMBL/GenBank/DDBJ databases">
        <authorList>
            <person name="Jia N."/>
            <person name="Wang J."/>
            <person name="Shi W."/>
            <person name="Du L."/>
            <person name="Sun Y."/>
            <person name="Zhan W."/>
            <person name="Jiang J."/>
            <person name="Wang Q."/>
            <person name="Zhang B."/>
            <person name="Ji P."/>
            <person name="Sakyi L.B."/>
            <person name="Cui X."/>
            <person name="Yuan T."/>
            <person name="Jiang B."/>
            <person name="Yang W."/>
            <person name="Lam T.T.-Y."/>
            <person name="Chang Q."/>
            <person name="Ding S."/>
            <person name="Wang X."/>
            <person name="Zhu J."/>
            <person name="Ruan X."/>
            <person name="Zhao L."/>
            <person name="Wei J."/>
            <person name="Que T."/>
            <person name="Du C."/>
            <person name="Cheng J."/>
            <person name="Dai P."/>
            <person name="Han X."/>
            <person name="Huang E."/>
            <person name="Gao Y."/>
            <person name="Liu J."/>
            <person name="Shao H."/>
            <person name="Ye R."/>
            <person name="Li L."/>
            <person name="Wei W."/>
            <person name="Wang X."/>
            <person name="Wang C."/>
            <person name="Huo Q."/>
            <person name="Li W."/>
            <person name="Guo W."/>
            <person name="Chen H."/>
            <person name="Chen S."/>
            <person name="Zhou L."/>
            <person name="Zhou L."/>
            <person name="Ni X."/>
            <person name="Tian J."/>
            <person name="Zhou Y."/>
            <person name="Sheng Y."/>
            <person name="Liu T."/>
            <person name="Pan Y."/>
            <person name="Xia L."/>
            <person name="Li J."/>
            <person name="Zhao F."/>
            <person name="Cao W."/>
        </authorList>
    </citation>
    <scope>NUCLEOTIDE SEQUENCE</scope>
    <source>
        <strain evidence="5">Rmic-2018</strain>
        <tissue evidence="5">Larvae</tissue>
    </source>
</reference>
<dbReference type="Proteomes" id="UP000821866">
    <property type="component" value="Unassembled WGS sequence"/>
</dbReference>
<dbReference type="AlphaFoldDB" id="A0A9J6D0D9"/>
<dbReference type="PANTHER" id="PTHR47456:SF5">
    <property type="match status" value="1"/>
</dbReference>
<dbReference type="PANTHER" id="PTHR47456">
    <property type="entry name" value="PHD-TYPE DOMAIN-CONTAINING PROTEIN"/>
    <property type="match status" value="1"/>
</dbReference>
<dbReference type="Pfam" id="PF04434">
    <property type="entry name" value="SWIM"/>
    <property type="match status" value="1"/>
</dbReference>
<name>A0A9J6D0D9_RHIMP</name>
<dbReference type="PROSITE" id="PS50966">
    <property type="entry name" value="ZF_SWIM"/>
    <property type="match status" value="1"/>
</dbReference>
<keyword evidence="6" id="KW-1185">Reference proteome</keyword>
<organism evidence="5 6">
    <name type="scientific">Rhipicephalus microplus</name>
    <name type="common">Cattle tick</name>
    <name type="synonym">Boophilus microplus</name>
    <dbReference type="NCBI Taxonomy" id="6941"/>
    <lineage>
        <taxon>Eukaryota</taxon>
        <taxon>Metazoa</taxon>
        <taxon>Ecdysozoa</taxon>
        <taxon>Arthropoda</taxon>
        <taxon>Chelicerata</taxon>
        <taxon>Arachnida</taxon>
        <taxon>Acari</taxon>
        <taxon>Parasitiformes</taxon>
        <taxon>Ixodida</taxon>
        <taxon>Ixodoidea</taxon>
        <taxon>Ixodidae</taxon>
        <taxon>Rhipicephalinae</taxon>
        <taxon>Rhipicephalus</taxon>
        <taxon>Boophilus</taxon>
    </lineage>
</organism>
<feature type="domain" description="SWIM-type" evidence="4">
    <location>
        <begin position="611"/>
        <end position="643"/>
    </location>
</feature>
<keyword evidence="1" id="KW-0479">Metal-binding</keyword>
<dbReference type="VEuPathDB" id="VectorBase:LOC119185096"/>
<dbReference type="Pfam" id="PF21056">
    <property type="entry name" value="ZSWIM1-3_RNaseH-like"/>
    <property type="match status" value="1"/>
</dbReference>
<keyword evidence="1" id="KW-0863">Zinc-finger</keyword>
<comment type="caution">
    <text evidence="5">The sequence shown here is derived from an EMBL/GenBank/DDBJ whole genome shotgun (WGS) entry which is preliminary data.</text>
</comment>
<feature type="chain" id="PRO_5039913799" description="SWIM-type domain-containing protein" evidence="3">
    <location>
        <begin position="22"/>
        <end position="1041"/>
    </location>
</feature>
<feature type="region of interest" description="Disordered" evidence="2">
    <location>
        <begin position="664"/>
        <end position="690"/>
    </location>
</feature>
<dbReference type="VEuPathDB" id="VectorBase:LOC119185861"/>
<dbReference type="EMBL" id="JABSTU010003994">
    <property type="protein sequence ID" value="KAH7964382.1"/>
    <property type="molecule type" value="Genomic_DNA"/>
</dbReference>
<dbReference type="InterPro" id="IPR007527">
    <property type="entry name" value="Znf_SWIM"/>
</dbReference>
<dbReference type="InterPro" id="IPR029309">
    <property type="entry name" value="CaRF"/>
</dbReference>
<evidence type="ECO:0000256" key="1">
    <source>
        <dbReference type="PROSITE-ProRule" id="PRU00325"/>
    </source>
</evidence>
<dbReference type="GO" id="GO:0003700">
    <property type="term" value="F:DNA-binding transcription factor activity"/>
    <property type="evidence" value="ECO:0007669"/>
    <property type="project" value="InterPro"/>
</dbReference>
<accession>A0A9J6D0D9</accession>
<evidence type="ECO:0000313" key="5">
    <source>
        <dbReference type="EMBL" id="KAH7964382.1"/>
    </source>
</evidence>
<feature type="signal peptide" evidence="3">
    <location>
        <begin position="1"/>
        <end position="21"/>
    </location>
</feature>
<keyword evidence="1" id="KW-0862">Zinc</keyword>
<proteinExistence type="predicted"/>
<sequence length="1041" mass="119028">MLHYFILLITDSAAFLCTLRALGTTSQASLLGNGIGSRSDAFSDVCRKSERKANVVFSMIHCGSRISLDNVPFRVVKETVKKEVYEKKRVNLQGTKKKGCAATMNLKWIELYPDFQVDVPQPCGQTREGRLKADKAKELQEALDAEQQTVAKETRVYVRIADCSSHQNHGFEDMEAFSQNMDKSVAERIQMLAREGITSVSDVKKCLHYYVHDVLFANKEKPDSSCRAFFPTHRDISNQIQAVLKKDRFSTVDQENARILIEKIRDEQPESSVVYRPYAARSFVGSSDSDNVEEGVASECEDTLLFCFQTKFMRSMLKKYGGSVVCLDATHKTSDYALPLFLLVVKTPSGYTPAGVFIIQFETAHCIAEALDVFKQWCDNWSPQYWMVDYSKAEISAIKQVFPESQISICDFHRLQAWQRWLRRKENNISDPDEALRLMKHVASASNQHDFDKAVEVLVDSEYWKNERFRSYFEEVWLSVKELWVMSYRLEFDVVLTTNNGIEAQNRVLKAQYVKSSSGKRSLTSLIMTVVHGYLPDKEAKFHEAARRQSSAYRQYSENVPAYLHNRPHGFVKHMLRRLVNAEEYTPTDMEELPVEGVFTVHSERSDDDLYTVDFTKPSCTCPDFRKHKYPCKHFCVVFKYSDRWGFSSLPQSYLNRPQITLGSCPESETSSEIPLVNQPSPSEVSSQDLGTAASESDIPFVNETSFCEVPLQPGVAMLPGTAAPSVSELHKSITEELEKCSSLLYCCHDVQTLVEARGLLQATFPNVVFSMIHCGSRISLDNVPFRVVKETVKVDVPQPCGQTREGRLKADKAKELQEALDAEQQTVAKETRFETAHCIAEALDVFKQWCDNWSPQYWMVDYSKAEISAIKQVFPESQISICDFHRLQAWQRWLRRKENNISDPDEALRLMKHVASASNQHDFDKAVEVLVDSEYWKNERFRSYFEEVWLSVKELWVMSYRLEFDVVLTTNNGIEAQNRVLKAQYVKSSSGKRSLTSLIMTVVHGYLPDKEAKFHEATTLPPFLLRPLPSVKTSVHAYCR</sequence>
<evidence type="ECO:0000256" key="3">
    <source>
        <dbReference type="SAM" id="SignalP"/>
    </source>
</evidence>
<protein>
    <recommendedName>
        <fullName evidence="4">SWIM-type domain-containing protein</fullName>
    </recommendedName>
</protein>